<protein>
    <submittedName>
        <fullName evidence="1">Uncharacterized protein</fullName>
    </submittedName>
</protein>
<gene>
    <name evidence="1" type="ORF">A3A74_01595</name>
</gene>
<dbReference type="Pfam" id="PF12389">
    <property type="entry name" value="Peptidase_M73"/>
    <property type="match status" value="1"/>
</dbReference>
<sequence length="221" mass="22780">MNRSILLSILSIFAVVGLVGGVTFAFFSDTETSSDNLFSSGTLNMQLSKDNSTFTESVTGSVGGLALDPGESFTGGDLYLRNSGSTPADHVDLTFANLVVDAIGAPGSTTTPNFASVLEVTQLMWDHDGNGVADVNILPSVGTCDAASFNANGYCDLQDLAALSASGADITNLAFGGTQTDGHRLHMEGRLSSTAVNANQGDSNTLTLTVFMNQGTHASEP</sequence>
<dbReference type="AlphaFoldDB" id="A0A1F7IC14"/>
<evidence type="ECO:0000313" key="2">
    <source>
        <dbReference type="Proteomes" id="UP000179270"/>
    </source>
</evidence>
<dbReference type="InterPro" id="IPR022121">
    <property type="entry name" value="Peptidase_M73_camelysin"/>
</dbReference>
<organism evidence="1 2">
    <name type="scientific">Candidatus Roizmanbacteria bacterium RIFCSPLOWO2_01_FULL_35_13</name>
    <dbReference type="NCBI Taxonomy" id="1802055"/>
    <lineage>
        <taxon>Bacteria</taxon>
        <taxon>Candidatus Roizmaniibacteriota</taxon>
    </lineage>
</organism>
<reference evidence="1 2" key="1">
    <citation type="journal article" date="2016" name="Nat. Commun.">
        <title>Thousands of microbial genomes shed light on interconnected biogeochemical processes in an aquifer system.</title>
        <authorList>
            <person name="Anantharaman K."/>
            <person name="Brown C.T."/>
            <person name="Hug L.A."/>
            <person name="Sharon I."/>
            <person name="Castelle C.J."/>
            <person name="Probst A.J."/>
            <person name="Thomas B.C."/>
            <person name="Singh A."/>
            <person name="Wilkins M.J."/>
            <person name="Karaoz U."/>
            <person name="Brodie E.L."/>
            <person name="Williams K.H."/>
            <person name="Hubbard S.S."/>
            <person name="Banfield J.F."/>
        </authorList>
    </citation>
    <scope>NUCLEOTIDE SEQUENCE [LARGE SCALE GENOMIC DNA]</scope>
</reference>
<dbReference type="Proteomes" id="UP000179270">
    <property type="component" value="Unassembled WGS sequence"/>
</dbReference>
<dbReference type="NCBIfam" id="TIGR04088">
    <property type="entry name" value="cognate_SipW"/>
    <property type="match status" value="1"/>
</dbReference>
<accession>A0A1F7IC14</accession>
<dbReference type="EMBL" id="MGAF01000024">
    <property type="protein sequence ID" value="OGK40903.1"/>
    <property type="molecule type" value="Genomic_DNA"/>
</dbReference>
<comment type="caution">
    <text evidence="1">The sequence shown here is derived from an EMBL/GenBank/DDBJ whole genome shotgun (WGS) entry which is preliminary data.</text>
</comment>
<dbReference type="InterPro" id="IPR023833">
    <property type="entry name" value="Signal_pept_SipW-depend-type"/>
</dbReference>
<name>A0A1F7IC14_9BACT</name>
<proteinExistence type="predicted"/>
<evidence type="ECO:0000313" key="1">
    <source>
        <dbReference type="EMBL" id="OGK40903.1"/>
    </source>
</evidence>